<protein>
    <submittedName>
        <fullName evidence="2">Uncharacterized protein</fullName>
    </submittedName>
</protein>
<keyword evidence="1" id="KW-0472">Membrane</keyword>
<evidence type="ECO:0000313" key="2">
    <source>
        <dbReference type="EMBL" id="MDR6598011.1"/>
    </source>
</evidence>
<feature type="transmembrane region" description="Helical" evidence="1">
    <location>
        <begin position="33"/>
        <end position="57"/>
    </location>
</feature>
<keyword evidence="1" id="KW-1133">Transmembrane helix</keyword>
<dbReference type="RefSeq" id="WP_310311920.1">
    <property type="nucleotide sequence ID" value="NZ_BAAAXB010000001.1"/>
</dbReference>
<organism evidence="2 3">
    <name type="scientific">Saccharothrix longispora</name>
    <dbReference type="NCBI Taxonomy" id="33920"/>
    <lineage>
        <taxon>Bacteria</taxon>
        <taxon>Bacillati</taxon>
        <taxon>Actinomycetota</taxon>
        <taxon>Actinomycetes</taxon>
        <taxon>Pseudonocardiales</taxon>
        <taxon>Pseudonocardiaceae</taxon>
        <taxon>Saccharothrix</taxon>
    </lineage>
</organism>
<dbReference type="Proteomes" id="UP001268819">
    <property type="component" value="Unassembled WGS sequence"/>
</dbReference>
<evidence type="ECO:0000256" key="1">
    <source>
        <dbReference type="SAM" id="Phobius"/>
    </source>
</evidence>
<reference evidence="2 3" key="1">
    <citation type="submission" date="2023-07" db="EMBL/GenBank/DDBJ databases">
        <title>Sequencing the genomes of 1000 actinobacteria strains.</title>
        <authorList>
            <person name="Klenk H.-P."/>
        </authorList>
    </citation>
    <scope>NUCLEOTIDE SEQUENCE [LARGE SCALE GENOMIC DNA]</scope>
    <source>
        <strain evidence="2 3">DSM 43749</strain>
    </source>
</reference>
<feature type="transmembrane region" description="Helical" evidence="1">
    <location>
        <begin position="108"/>
        <end position="127"/>
    </location>
</feature>
<proteinExistence type="predicted"/>
<comment type="caution">
    <text evidence="2">The sequence shown here is derived from an EMBL/GenBank/DDBJ whole genome shotgun (WGS) entry which is preliminary data.</text>
</comment>
<gene>
    <name evidence="2" type="ORF">J2S66_006395</name>
</gene>
<evidence type="ECO:0000313" key="3">
    <source>
        <dbReference type="Proteomes" id="UP001268819"/>
    </source>
</evidence>
<name>A0ABU1Q5P4_9PSEU</name>
<sequence length="145" mass="15033">MTAVRWVLGAVGVAAGLWGAFLLLPLVDVELAVWFLAGPVVHDALLAPLFGGVGLAVARWAPAAWRTPVVVGGVLSGVLLLVAVPLLWRPHAGPVNPGLHDRDYASGLLVAVAAVWLGVSAACWWAGRRRRASGPGTRRAGRPGC</sequence>
<feature type="transmembrane region" description="Helical" evidence="1">
    <location>
        <begin position="7"/>
        <end position="27"/>
    </location>
</feature>
<keyword evidence="1" id="KW-0812">Transmembrane</keyword>
<feature type="transmembrane region" description="Helical" evidence="1">
    <location>
        <begin position="69"/>
        <end position="88"/>
    </location>
</feature>
<dbReference type="EMBL" id="JAVDSG010000001">
    <property type="protein sequence ID" value="MDR6598011.1"/>
    <property type="molecule type" value="Genomic_DNA"/>
</dbReference>
<accession>A0ABU1Q5P4</accession>
<keyword evidence="3" id="KW-1185">Reference proteome</keyword>